<feature type="domain" description="hAT-like transposase RNase-H fold" evidence="1">
    <location>
        <begin position="2"/>
        <end position="51"/>
    </location>
</feature>
<sequence>MNKILLMAIVLDPRYKLEYVAYCTSILYDANKVDVLKNEVMKLLYALYNEYKGWHGGDVGIGGSSSNNGITLIGSDDDEDDMNVFNKVDTGYKKLKTSNVDLAGKERFKNI</sequence>
<accession>A0ABD1QZ60</accession>
<name>A0ABD1QZ60_9LAMI</name>
<evidence type="ECO:0000259" key="1">
    <source>
        <dbReference type="Pfam" id="PF14372"/>
    </source>
</evidence>
<dbReference type="Pfam" id="PF14372">
    <property type="entry name" value="hAT-like_RNase-H"/>
    <property type="match status" value="1"/>
</dbReference>
<proteinExistence type="predicted"/>
<evidence type="ECO:0000313" key="3">
    <source>
        <dbReference type="Proteomes" id="UP001604336"/>
    </source>
</evidence>
<dbReference type="EMBL" id="JBFOLK010000010">
    <property type="protein sequence ID" value="KAL2480803.1"/>
    <property type="molecule type" value="Genomic_DNA"/>
</dbReference>
<keyword evidence="3" id="KW-1185">Reference proteome</keyword>
<dbReference type="Proteomes" id="UP001604336">
    <property type="component" value="Unassembled WGS sequence"/>
</dbReference>
<comment type="caution">
    <text evidence="2">The sequence shown here is derived from an EMBL/GenBank/DDBJ whole genome shotgun (WGS) entry which is preliminary data.</text>
</comment>
<reference evidence="3" key="1">
    <citation type="submission" date="2024-07" db="EMBL/GenBank/DDBJ databases">
        <title>Two chromosome-level genome assemblies of Korean endemic species Abeliophyllum distichum and Forsythia ovata (Oleaceae).</title>
        <authorList>
            <person name="Jang H."/>
        </authorList>
    </citation>
    <scope>NUCLEOTIDE SEQUENCE [LARGE SCALE GENOMIC DNA]</scope>
</reference>
<dbReference type="InterPro" id="IPR025525">
    <property type="entry name" value="hAT-like_transposase_RNase-H"/>
</dbReference>
<gene>
    <name evidence="2" type="ORF">Adt_33769</name>
</gene>
<protein>
    <submittedName>
        <fullName evidence="2">Zinc finger BED domain-containing protein RICESLEEPER 2-like</fullName>
    </submittedName>
</protein>
<dbReference type="AlphaFoldDB" id="A0ABD1QZ60"/>
<organism evidence="2 3">
    <name type="scientific">Abeliophyllum distichum</name>
    <dbReference type="NCBI Taxonomy" id="126358"/>
    <lineage>
        <taxon>Eukaryota</taxon>
        <taxon>Viridiplantae</taxon>
        <taxon>Streptophyta</taxon>
        <taxon>Embryophyta</taxon>
        <taxon>Tracheophyta</taxon>
        <taxon>Spermatophyta</taxon>
        <taxon>Magnoliopsida</taxon>
        <taxon>eudicotyledons</taxon>
        <taxon>Gunneridae</taxon>
        <taxon>Pentapetalae</taxon>
        <taxon>asterids</taxon>
        <taxon>lamiids</taxon>
        <taxon>Lamiales</taxon>
        <taxon>Oleaceae</taxon>
        <taxon>Forsythieae</taxon>
        <taxon>Abeliophyllum</taxon>
    </lineage>
</organism>
<evidence type="ECO:0000313" key="2">
    <source>
        <dbReference type="EMBL" id="KAL2480803.1"/>
    </source>
</evidence>